<proteinExistence type="predicted"/>
<keyword evidence="3" id="KW-1185">Reference proteome</keyword>
<evidence type="ECO:0000313" key="4">
    <source>
        <dbReference type="Proteomes" id="UP000013026"/>
    </source>
</evidence>
<dbReference type="OrthoDB" id="27400at2"/>
<name>D3PMW3_MEIRD</name>
<dbReference type="KEGG" id="mre:K649_02190"/>
<reference evidence="2" key="2">
    <citation type="submission" date="2013-04" db="EMBL/GenBank/DDBJ databases">
        <title>Non-Hybrid, Finished Microbial Genome Assemblies from Long-Read SMRT Sequencing Data.</title>
        <authorList>
            <person name="Klammer A."/>
            <person name="Drake J."/>
            <person name="Heiner C."/>
            <person name="Clum A."/>
            <person name="Copeland A."/>
            <person name="Huddleston J."/>
            <person name="Eichler E."/>
            <person name="Turner S.W."/>
        </authorList>
    </citation>
    <scope>NUCLEOTIDE SEQUENCE</scope>
    <source>
        <strain evidence="2">DSM 1279</strain>
    </source>
</reference>
<sequence>MRAELTDLFDRSLSSGVRMVAERYGLEAEAADGALTRPTLEAALEAVPPPHQRFMQEHLDYYRRRLSVLEKERAEAALVVWSLEEPLVWLTGIVDMLEVERLPWVRGRPLKEGFRDAPPLLTPGETLRQVVHILKAEGYTPREEPRLLPPEPHRLVEVVTPRLRVIAQGRTLEESARLVVERTMTRWKEEGECPQAVAVVDVGGPIPVMLAFDDPRPLVWAEAGA</sequence>
<dbReference type="PATRIC" id="fig|504728.9.peg.455"/>
<dbReference type="EMBL" id="CP001743">
    <property type="protein sequence ID" value="ADD27288.1"/>
    <property type="molecule type" value="Genomic_DNA"/>
</dbReference>
<evidence type="ECO:0000313" key="1">
    <source>
        <dbReference type="EMBL" id="ADD27288.1"/>
    </source>
</evidence>
<dbReference type="Proteomes" id="UP000013026">
    <property type="component" value="Chromosome"/>
</dbReference>
<dbReference type="Proteomes" id="UP000006655">
    <property type="component" value="Chromosome"/>
</dbReference>
<accession>D3PMW3</accession>
<organism evidence="2 4">
    <name type="scientific">Meiothermus ruber (strain ATCC 35948 / DSM 1279 / VKM B-1258 / 21)</name>
    <name type="common">Thermus ruber</name>
    <dbReference type="NCBI Taxonomy" id="504728"/>
    <lineage>
        <taxon>Bacteria</taxon>
        <taxon>Thermotogati</taxon>
        <taxon>Deinococcota</taxon>
        <taxon>Deinococci</taxon>
        <taxon>Thermales</taxon>
        <taxon>Thermaceae</taxon>
        <taxon>Meiothermus</taxon>
    </lineage>
</organism>
<dbReference type="AlphaFoldDB" id="D3PMW3"/>
<gene>
    <name evidence="1" type="ordered locus">Mrub_0513</name>
    <name evidence="2" type="ORF">K649_02190</name>
</gene>
<protein>
    <submittedName>
        <fullName evidence="2">Uncharacterized protein</fullName>
    </submittedName>
</protein>
<evidence type="ECO:0000313" key="2">
    <source>
        <dbReference type="EMBL" id="AGK03742.1"/>
    </source>
</evidence>
<reference evidence="2 4" key="3">
    <citation type="submission" date="2013-04" db="EMBL/GenBank/DDBJ databases">
        <authorList>
            <person name="Chin J."/>
            <person name="Alexander D.H."/>
            <person name="Marks P."/>
            <person name="Korlach J."/>
            <person name="Clum A."/>
            <person name="Copeland A."/>
        </authorList>
    </citation>
    <scope>NUCLEOTIDE SEQUENCE [LARGE SCALE GENOMIC DNA]</scope>
    <source>
        <strain evidence="4">ATCC 35948 / DSM 1279 / VKM B-1258 / 21</strain>
        <strain evidence="2">DSM 1279</strain>
    </source>
</reference>
<dbReference type="KEGG" id="mrb:Mrub_0513"/>
<evidence type="ECO:0000313" key="3">
    <source>
        <dbReference type="Proteomes" id="UP000006655"/>
    </source>
</evidence>
<reference evidence="1 3" key="1">
    <citation type="journal article" date="2010" name="Stand. Genomic Sci.">
        <title>Complete genome sequence of Meiothermus ruber type strain (21).</title>
        <authorList>
            <person name="Tindall B.J."/>
            <person name="Sikorski J."/>
            <person name="Lucas S."/>
            <person name="Goltsman E."/>
            <person name="Copeland A."/>
            <person name="Glavina Del Rio T."/>
            <person name="Nolan M."/>
            <person name="Tice H."/>
            <person name="Cheng J.F."/>
            <person name="Han C."/>
            <person name="Pitluck S."/>
            <person name="Liolios K."/>
            <person name="Ivanova N."/>
            <person name="Mavromatis K."/>
            <person name="Ovchinnikova G."/>
            <person name="Pati A."/>
            <person name="Fahnrich R."/>
            <person name="Goodwin L."/>
            <person name="Chen A."/>
            <person name="Palaniappan K."/>
            <person name="Land M."/>
            <person name="Hauser L."/>
            <person name="Chang Y.J."/>
            <person name="Jeffries C.D."/>
            <person name="Rohde M."/>
            <person name="Goker M."/>
            <person name="Woyke T."/>
            <person name="Bristow J."/>
            <person name="Eisen J.A."/>
            <person name="Markowitz V."/>
            <person name="Hugenholtz P."/>
            <person name="Kyrpides N.C."/>
            <person name="Klenk H.P."/>
            <person name="Lapidus A."/>
        </authorList>
    </citation>
    <scope>NUCLEOTIDE SEQUENCE [LARGE SCALE GENOMIC DNA]</scope>
    <source>
        <strain evidence="3">ATCC 35948 / DSM 1279 / VKM B-1258 / 21</strain>
        <strain evidence="1">DSM 1279</strain>
    </source>
</reference>
<dbReference type="EMBL" id="CP005385">
    <property type="protein sequence ID" value="AGK03742.1"/>
    <property type="molecule type" value="Genomic_DNA"/>
</dbReference>